<proteinExistence type="predicted"/>
<dbReference type="RefSeq" id="WP_030530635.1">
    <property type="nucleotide sequence ID" value="NZ_JOIJ01000002.1"/>
</dbReference>
<accession>A0A660CF69</accession>
<protein>
    <submittedName>
        <fullName evidence="3">Uncharacterized protein DUF4439</fullName>
    </submittedName>
</protein>
<dbReference type="AlphaFoldDB" id="A0A660CF69"/>
<feature type="signal peptide" evidence="1">
    <location>
        <begin position="1"/>
        <end position="32"/>
    </location>
</feature>
<feature type="chain" id="PRO_5038983614" evidence="1">
    <location>
        <begin position="33"/>
        <end position="313"/>
    </location>
</feature>
<keyword evidence="1" id="KW-0732">Signal</keyword>
<dbReference type="PROSITE" id="PS51318">
    <property type="entry name" value="TAT"/>
    <property type="match status" value="1"/>
</dbReference>
<dbReference type="SUPFAM" id="SSF47240">
    <property type="entry name" value="Ferritin-like"/>
    <property type="match status" value="1"/>
</dbReference>
<evidence type="ECO:0000313" key="3">
    <source>
        <dbReference type="EMBL" id="TWH19591.1"/>
    </source>
</evidence>
<gene>
    <name evidence="3" type="ORF">JD82_01419</name>
</gene>
<evidence type="ECO:0000256" key="1">
    <source>
        <dbReference type="SAM" id="SignalP"/>
    </source>
</evidence>
<evidence type="ECO:0000259" key="2">
    <source>
        <dbReference type="Pfam" id="PF14530"/>
    </source>
</evidence>
<organism evidence="3 4">
    <name type="scientific">Prauserella rugosa</name>
    <dbReference type="NCBI Taxonomy" id="43354"/>
    <lineage>
        <taxon>Bacteria</taxon>
        <taxon>Bacillati</taxon>
        <taxon>Actinomycetota</taxon>
        <taxon>Actinomycetes</taxon>
        <taxon>Pseudonocardiales</taxon>
        <taxon>Pseudonocardiaceae</taxon>
        <taxon>Prauserella</taxon>
    </lineage>
</organism>
<dbReference type="EMBL" id="VLJV01000001">
    <property type="protein sequence ID" value="TWH19591.1"/>
    <property type="molecule type" value="Genomic_DNA"/>
</dbReference>
<keyword evidence="4" id="KW-1185">Reference proteome</keyword>
<dbReference type="Proteomes" id="UP000317303">
    <property type="component" value="Unassembled WGS sequence"/>
</dbReference>
<name>A0A660CF69_9PSEU</name>
<dbReference type="InterPro" id="IPR029447">
    <property type="entry name" value="DUF4439"/>
</dbReference>
<sequence>MTFRRSVPPNRRAFLRAAALAVPTVVGLGTLAGCTDYDDSPDPLLPLLARARADVEAANAVGGPEAQQVAAVRQAHADTLGKEVRRLNRPRPSQEPRVDAPEAAAGDLAALGRRLEQAQREAVRLVKGLPRHRAGLVGAVAAGCAAARQLGDALGAGQPGPLERVAAGSLDEDAVDALQDALAAEYAAEWVYDTVTAFLSADYEAGLTAGADAHRDRREACRTLLADAGVSPRPSEPAYTTQQQVSDAGSAVQLVVTAETDAAGAWHGVLERTDDARLRDVAVQALIGSATRLTGWRLDAGDEPAVLALPGRG</sequence>
<dbReference type="InterPro" id="IPR009078">
    <property type="entry name" value="Ferritin-like_SF"/>
</dbReference>
<dbReference type="CDD" id="cd00657">
    <property type="entry name" value="Ferritin_like"/>
    <property type="match status" value="1"/>
</dbReference>
<dbReference type="InterPro" id="IPR006311">
    <property type="entry name" value="TAT_signal"/>
</dbReference>
<dbReference type="OrthoDB" id="5192349at2"/>
<comment type="caution">
    <text evidence="3">The sequence shown here is derived from an EMBL/GenBank/DDBJ whole genome shotgun (WGS) entry which is preliminary data.</text>
</comment>
<dbReference type="Pfam" id="PF14530">
    <property type="entry name" value="DUF4439"/>
    <property type="match status" value="1"/>
</dbReference>
<dbReference type="InterPro" id="IPR012347">
    <property type="entry name" value="Ferritin-like"/>
</dbReference>
<reference evidence="3 4" key="1">
    <citation type="submission" date="2019-07" db="EMBL/GenBank/DDBJ databases">
        <title>R&amp;d 2014.</title>
        <authorList>
            <person name="Klenk H.-P."/>
        </authorList>
    </citation>
    <scope>NUCLEOTIDE SEQUENCE [LARGE SCALE GENOMIC DNA]</scope>
    <source>
        <strain evidence="3 4">DSM 43194</strain>
    </source>
</reference>
<dbReference type="Gene3D" id="1.20.1260.10">
    <property type="match status" value="1"/>
</dbReference>
<evidence type="ECO:0000313" key="4">
    <source>
        <dbReference type="Proteomes" id="UP000317303"/>
    </source>
</evidence>
<dbReference type="PROSITE" id="PS51257">
    <property type="entry name" value="PROKAR_LIPOPROTEIN"/>
    <property type="match status" value="1"/>
</dbReference>
<feature type="domain" description="DUF4439" evidence="2">
    <location>
        <begin position="177"/>
        <end position="312"/>
    </location>
</feature>